<protein>
    <submittedName>
        <fullName evidence="7">Serine protease</fullName>
    </submittedName>
</protein>
<organism evidence="7 8">
    <name type="scientific">Metabacillus bambusae</name>
    <dbReference type="NCBI Taxonomy" id="2795218"/>
    <lineage>
        <taxon>Bacteria</taxon>
        <taxon>Bacillati</taxon>
        <taxon>Bacillota</taxon>
        <taxon>Bacilli</taxon>
        <taxon>Bacillales</taxon>
        <taxon>Bacillaceae</taxon>
        <taxon>Metabacillus</taxon>
    </lineage>
</organism>
<reference evidence="7 8" key="1">
    <citation type="submission" date="2021-03" db="EMBL/GenBank/DDBJ databases">
        <title>Whole genome sequence of Metabacillus bambusae BG109.</title>
        <authorList>
            <person name="Jeong J.W."/>
        </authorList>
    </citation>
    <scope>NUCLEOTIDE SEQUENCE [LARGE SCALE GENOMIC DNA]</scope>
    <source>
        <strain evidence="7 8">BG109</strain>
    </source>
</reference>
<dbReference type="InterPro" id="IPR043504">
    <property type="entry name" value="Peptidase_S1_PA_chymotrypsin"/>
</dbReference>
<gene>
    <name evidence="7" type="ORF">I7822_08965</name>
</gene>
<name>A0ABS3N0P7_9BACI</name>
<evidence type="ECO:0000256" key="6">
    <source>
        <dbReference type="SAM" id="Phobius"/>
    </source>
</evidence>
<dbReference type="GO" id="GO:0006508">
    <property type="term" value="P:proteolysis"/>
    <property type="evidence" value="ECO:0007669"/>
    <property type="project" value="UniProtKB-KW"/>
</dbReference>
<keyword evidence="2 7" id="KW-0645">Protease</keyword>
<feature type="region of interest" description="Disordered" evidence="5">
    <location>
        <begin position="378"/>
        <end position="442"/>
    </location>
</feature>
<dbReference type="EMBL" id="JAGDEL010000005">
    <property type="protein sequence ID" value="MBO1511799.1"/>
    <property type="molecule type" value="Genomic_DNA"/>
</dbReference>
<evidence type="ECO:0000256" key="3">
    <source>
        <dbReference type="ARBA" id="ARBA00022801"/>
    </source>
</evidence>
<keyword evidence="6" id="KW-1133">Transmembrane helix</keyword>
<dbReference type="Pfam" id="PF13365">
    <property type="entry name" value="Trypsin_2"/>
    <property type="match status" value="1"/>
</dbReference>
<sequence length="442" mass="50024">MSTKTRYCPVCGNHRKSVASKLLITITILMALICIFVFIFLGVKLNDFIPTQQTESQVVKSETVTQTKEEPEKVAVNETKKQTTTPKDVTEIINSSQPKVYTIFTELSQGSGFLINDKGDILTNAHVVEGSLTPTVRSMDGKEFTGQLIGYSNTTDVAVIRVPDLAKMSPLALELTPAKIGEEVIALGSPQGYENTATLGNISGVDRTFVIEPFYYSGVYQTSAPIAPGSSGGPLVNKLTGKVVAVNSAKDIREENIGFSIPIYQIIELINQWISTPLSDDDIIAMFYYEEGVYYYQDYLDEYGYFEGGDYSEDYSEYYEIPYEDGSWDESFEESNEYEYEEYESYETEEDYDSYVDEEELYEAEEDYDSYVDDEELYEAEEDESWNETGEYEDAGYEEESYYEEIPDDSYIEEETNVEGEETIEPSPEENAPAIDEEITNE</sequence>
<keyword evidence="3" id="KW-0378">Hydrolase</keyword>
<feature type="compositionally biased region" description="Acidic residues" evidence="5">
    <location>
        <begin position="378"/>
        <end position="428"/>
    </location>
</feature>
<evidence type="ECO:0000256" key="2">
    <source>
        <dbReference type="ARBA" id="ARBA00022670"/>
    </source>
</evidence>
<dbReference type="InterPro" id="IPR009003">
    <property type="entry name" value="Peptidase_S1_PA"/>
</dbReference>
<dbReference type="SUPFAM" id="SSF50494">
    <property type="entry name" value="Trypsin-like serine proteases"/>
    <property type="match status" value="1"/>
</dbReference>
<keyword evidence="4" id="KW-0720">Serine protease</keyword>
<evidence type="ECO:0000256" key="1">
    <source>
        <dbReference type="ARBA" id="ARBA00010541"/>
    </source>
</evidence>
<dbReference type="InterPro" id="IPR001940">
    <property type="entry name" value="Peptidase_S1C"/>
</dbReference>
<feature type="transmembrane region" description="Helical" evidence="6">
    <location>
        <begin position="22"/>
        <end position="43"/>
    </location>
</feature>
<dbReference type="Gene3D" id="2.40.10.10">
    <property type="entry name" value="Trypsin-like serine proteases"/>
    <property type="match status" value="2"/>
</dbReference>
<dbReference type="Proteomes" id="UP000663981">
    <property type="component" value="Unassembled WGS sequence"/>
</dbReference>
<keyword evidence="6" id="KW-0812">Transmembrane</keyword>
<dbReference type="PANTHER" id="PTHR43343:SF3">
    <property type="entry name" value="PROTEASE DO-LIKE 8, CHLOROPLASTIC"/>
    <property type="match status" value="1"/>
</dbReference>
<evidence type="ECO:0000256" key="4">
    <source>
        <dbReference type="ARBA" id="ARBA00022825"/>
    </source>
</evidence>
<comment type="similarity">
    <text evidence="1">Belongs to the peptidase S1C family.</text>
</comment>
<dbReference type="GO" id="GO:0008233">
    <property type="term" value="F:peptidase activity"/>
    <property type="evidence" value="ECO:0007669"/>
    <property type="project" value="UniProtKB-KW"/>
</dbReference>
<dbReference type="InterPro" id="IPR051201">
    <property type="entry name" value="Chloro_Bact_Ser_Proteases"/>
</dbReference>
<keyword evidence="6" id="KW-0472">Membrane</keyword>
<keyword evidence="8" id="KW-1185">Reference proteome</keyword>
<dbReference type="PANTHER" id="PTHR43343">
    <property type="entry name" value="PEPTIDASE S12"/>
    <property type="match status" value="1"/>
</dbReference>
<proteinExistence type="inferred from homology"/>
<dbReference type="RefSeq" id="WP_207977147.1">
    <property type="nucleotide sequence ID" value="NZ_JAGDEL010000005.1"/>
</dbReference>
<accession>A0ABS3N0P7</accession>
<evidence type="ECO:0000256" key="5">
    <source>
        <dbReference type="SAM" id="MobiDB-lite"/>
    </source>
</evidence>
<evidence type="ECO:0000313" key="8">
    <source>
        <dbReference type="Proteomes" id="UP000663981"/>
    </source>
</evidence>
<evidence type="ECO:0000313" key="7">
    <source>
        <dbReference type="EMBL" id="MBO1511799.1"/>
    </source>
</evidence>
<dbReference type="PRINTS" id="PR00834">
    <property type="entry name" value="PROTEASES2C"/>
</dbReference>
<comment type="caution">
    <text evidence="7">The sequence shown here is derived from an EMBL/GenBank/DDBJ whole genome shotgun (WGS) entry which is preliminary data.</text>
</comment>